<keyword evidence="9 13" id="KW-0275">Fatty acid biosynthesis</keyword>
<sequence length="356" mass="39336">MGWLGAFLVSNLSRLLCNTSIMNKINAAITAVGGYLPEDVITNADLEKLVDTNDEWIMTRVGIKERRVLRDKDKGASYLAIRAAQDLFDRHGIDPTSIDGLILATNTADYHFPSTASIVAHELGCGDIFTFDMQAACPSFIYALEVGANFIRSGRYTKILVVATEKMTAATDYQDRATCPLFGDGAGCVLLEATEEELGVMDAVLHSNGIGKDHLIMKAGGSACPATHETVDNRWHYVYQEGQVVFKHAVVDMCNSCVEVMERNNLTHENITWVIPHQANLRIIDAVARRMGVPYEKVMVNIERYGNTSSATIPICLWEWEHKLKKGDVLVMTSFGAGFTWGAVYVKWAYDGSTVR</sequence>
<dbReference type="Pfam" id="PF08541">
    <property type="entry name" value="ACP_syn_III_C"/>
    <property type="match status" value="1"/>
</dbReference>
<dbReference type="CDD" id="cd00830">
    <property type="entry name" value="KAS_III"/>
    <property type="match status" value="1"/>
</dbReference>
<dbReference type="GO" id="GO:0044550">
    <property type="term" value="P:secondary metabolite biosynthetic process"/>
    <property type="evidence" value="ECO:0007669"/>
    <property type="project" value="TreeGrafter"/>
</dbReference>
<keyword evidence="8 13" id="KW-0443">Lipid metabolism</keyword>
<protein>
    <recommendedName>
        <fullName evidence="3 13">Beta-ketoacyl-[acyl-carrier-protein] synthase III</fullName>
        <shortName evidence="13">Beta-ketoacyl-ACP synthase III</shortName>
        <shortName evidence="13">KAS III</shortName>
        <ecNumber evidence="3 13">2.3.1.180</ecNumber>
    </recommendedName>
    <alternativeName>
        <fullName evidence="13">3-oxoacyl-[acyl-carrier-protein] synthase 3</fullName>
    </alternativeName>
    <alternativeName>
        <fullName evidence="13">3-oxoacyl-[acyl-carrier-protein] synthase III</fullName>
    </alternativeName>
</protein>
<dbReference type="HAMAP" id="MF_01815">
    <property type="entry name" value="FabH"/>
    <property type="match status" value="1"/>
</dbReference>
<keyword evidence="6 13" id="KW-0808">Transferase</keyword>
<evidence type="ECO:0000256" key="7">
    <source>
        <dbReference type="ARBA" id="ARBA00022832"/>
    </source>
</evidence>
<dbReference type="InterPro" id="IPR016039">
    <property type="entry name" value="Thiolase-like"/>
</dbReference>
<evidence type="ECO:0000256" key="13">
    <source>
        <dbReference type="HAMAP-Rule" id="MF_01815"/>
    </source>
</evidence>
<organism evidence="16 17">
    <name type="scientific">Porphyromonas loveana</name>
    <dbReference type="NCBI Taxonomy" id="1884669"/>
    <lineage>
        <taxon>Bacteria</taxon>
        <taxon>Pseudomonadati</taxon>
        <taxon>Bacteroidota</taxon>
        <taxon>Bacteroidia</taxon>
        <taxon>Bacteroidales</taxon>
        <taxon>Porphyromonadaceae</taxon>
        <taxon>Porphyromonas</taxon>
    </lineage>
</organism>
<feature type="active site" evidence="13">
    <location>
        <position position="137"/>
    </location>
</feature>
<comment type="pathway">
    <text evidence="1 13">Lipid metabolism; fatty acid biosynthesis.</text>
</comment>
<proteinExistence type="inferred from homology"/>
<evidence type="ECO:0000256" key="11">
    <source>
        <dbReference type="ARBA" id="ARBA00023315"/>
    </source>
</evidence>
<feature type="active site" evidence="13">
    <location>
        <position position="277"/>
    </location>
</feature>
<keyword evidence="11 13" id="KW-0012">Acyltransferase</keyword>
<gene>
    <name evidence="13" type="primary">fabH</name>
    <name evidence="16" type="ORF">C7382_10190</name>
</gene>
<dbReference type="UniPathway" id="UPA00094"/>
<dbReference type="PANTHER" id="PTHR34069:SF2">
    <property type="entry name" value="BETA-KETOACYL-[ACYL-CARRIER-PROTEIN] SYNTHASE III"/>
    <property type="match status" value="1"/>
</dbReference>
<evidence type="ECO:0000313" key="17">
    <source>
        <dbReference type="Proteomes" id="UP000245462"/>
    </source>
</evidence>
<keyword evidence="7 13" id="KW-0276">Fatty acid metabolism</keyword>
<comment type="subcellular location">
    <subcellularLocation>
        <location evidence="13">Cytoplasm</location>
    </subcellularLocation>
</comment>
<keyword evidence="10 13" id="KW-0511">Multifunctional enzyme</keyword>
<evidence type="ECO:0000256" key="5">
    <source>
        <dbReference type="ARBA" id="ARBA00022516"/>
    </source>
</evidence>
<evidence type="ECO:0000256" key="9">
    <source>
        <dbReference type="ARBA" id="ARBA00023160"/>
    </source>
</evidence>
<dbReference type="Pfam" id="PF08545">
    <property type="entry name" value="ACP_syn_III"/>
    <property type="match status" value="1"/>
</dbReference>
<comment type="caution">
    <text evidence="16">The sequence shown here is derived from an EMBL/GenBank/DDBJ whole genome shotgun (WGS) entry which is preliminary data.</text>
</comment>
<dbReference type="EMBL" id="QEKY01000001">
    <property type="protein sequence ID" value="PVZ15159.1"/>
    <property type="molecule type" value="Genomic_DNA"/>
</dbReference>
<reference evidence="16 17" key="1">
    <citation type="submission" date="2018-04" db="EMBL/GenBank/DDBJ databases">
        <title>Genomic Encyclopedia of Type Strains, Phase IV (KMG-IV): sequencing the most valuable type-strain genomes for metagenomic binning, comparative biology and taxonomic classification.</title>
        <authorList>
            <person name="Goeker M."/>
        </authorList>
    </citation>
    <scope>NUCLEOTIDE SEQUENCE [LARGE SCALE GENOMIC DNA]</scope>
    <source>
        <strain evidence="16 17">DSM 28520</strain>
    </source>
</reference>
<dbReference type="Gene3D" id="3.40.47.10">
    <property type="match status" value="1"/>
</dbReference>
<evidence type="ECO:0000256" key="1">
    <source>
        <dbReference type="ARBA" id="ARBA00005194"/>
    </source>
</evidence>
<dbReference type="GO" id="GO:0004315">
    <property type="term" value="F:3-oxoacyl-[acyl-carrier-protein] synthase activity"/>
    <property type="evidence" value="ECO:0007669"/>
    <property type="project" value="InterPro"/>
</dbReference>
<keyword evidence="4 13" id="KW-0963">Cytoplasm</keyword>
<comment type="function">
    <text evidence="13">Catalyzes the condensation reaction of fatty acid synthesis by the addition to an acyl acceptor of two carbons from malonyl-ACP. Catalyzes the first condensation reaction which initiates fatty acid synthesis and may therefore play a role in governing the total rate of fatty acid production. Possesses both acetoacetyl-ACP synthase and acetyl transacylase activities. Its substrate specificity determines the biosynthesis of branched-chain and/or straight-chain of fatty acids.</text>
</comment>
<accession>A0A2U1FSL4</accession>
<feature type="domain" description="Beta-ketoacyl-[acyl-carrier-protein] synthase III N-terminal" evidence="15">
    <location>
        <begin position="131"/>
        <end position="209"/>
    </location>
</feature>
<evidence type="ECO:0000256" key="4">
    <source>
        <dbReference type="ARBA" id="ARBA00022490"/>
    </source>
</evidence>
<comment type="domain">
    <text evidence="13">The last Arg residue of the ACP-binding site is essential for the weak association between ACP/AcpP and FabH.</text>
</comment>
<keyword evidence="17" id="KW-1185">Reference proteome</keyword>
<comment type="catalytic activity">
    <reaction evidence="12">
        <text>malonyl-[ACP] + acetyl-CoA + H(+) = 3-oxobutanoyl-[ACP] + CO2 + CoA</text>
        <dbReference type="Rhea" id="RHEA:12080"/>
        <dbReference type="Rhea" id="RHEA-COMP:9623"/>
        <dbReference type="Rhea" id="RHEA-COMP:9625"/>
        <dbReference type="ChEBI" id="CHEBI:15378"/>
        <dbReference type="ChEBI" id="CHEBI:16526"/>
        <dbReference type="ChEBI" id="CHEBI:57287"/>
        <dbReference type="ChEBI" id="CHEBI:57288"/>
        <dbReference type="ChEBI" id="CHEBI:78449"/>
        <dbReference type="ChEBI" id="CHEBI:78450"/>
        <dbReference type="EC" id="2.3.1.180"/>
    </reaction>
    <physiologicalReaction direction="left-to-right" evidence="12">
        <dbReference type="Rhea" id="RHEA:12081"/>
    </physiologicalReaction>
</comment>
<dbReference type="Proteomes" id="UP000245462">
    <property type="component" value="Unassembled WGS sequence"/>
</dbReference>
<dbReference type="GO" id="GO:0006633">
    <property type="term" value="P:fatty acid biosynthetic process"/>
    <property type="evidence" value="ECO:0007669"/>
    <property type="project" value="UniProtKB-UniRule"/>
</dbReference>
<evidence type="ECO:0000256" key="10">
    <source>
        <dbReference type="ARBA" id="ARBA00023268"/>
    </source>
</evidence>
<dbReference type="SUPFAM" id="SSF53901">
    <property type="entry name" value="Thiolase-like"/>
    <property type="match status" value="1"/>
</dbReference>
<name>A0A2U1FSL4_9PORP</name>
<dbReference type="AlphaFoldDB" id="A0A2U1FSL4"/>
<dbReference type="PANTHER" id="PTHR34069">
    <property type="entry name" value="3-OXOACYL-[ACYL-CARRIER-PROTEIN] SYNTHASE 3"/>
    <property type="match status" value="1"/>
</dbReference>
<comment type="similarity">
    <text evidence="2 13">Belongs to the thiolase-like superfamily. FabH family.</text>
</comment>
<dbReference type="NCBIfam" id="NF006829">
    <property type="entry name" value="PRK09352.1"/>
    <property type="match status" value="1"/>
</dbReference>
<evidence type="ECO:0000256" key="2">
    <source>
        <dbReference type="ARBA" id="ARBA00008642"/>
    </source>
</evidence>
<evidence type="ECO:0000259" key="14">
    <source>
        <dbReference type="Pfam" id="PF08541"/>
    </source>
</evidence>
<evidence type="ECO:0000313" key="16">
    <source>
        <dbReference type="EMBL" id="PVZ15159.1"/>
    </source>
</evidence>
<dbReference type="EC" id="2.3.1.180" evidence="3 13"/>
<comment type="subunit">
    <text evidence="13">Homodimer.</text>
</comment>
<evidence type="ECO:0000256" key="12">
    <source>
        <dbReference type="ARBA" id="ARBA00051096"/>
    </source>
</evidence>
<evidence type="ECO:0000256" key="6">
    <source>
        <dbReference type="ARBA" id="ARBA00022679"/>
    </source>
</evidence>
<feature type="region of interest" description="ACP-binding" evidence="13">
    <location>
        <begin position="278"/>
        <end position="282"/>
    </location>
</feature>
<evidence type="ECO:0000256" key="8">
    <source>
        <dbReference type="ARBA" id="ARBA00023098"/>
    </source>
</evidence>
<keyword evidence="5 13" id="KW-0444">Lipid biosynthesis</keyword>
<dbReference type="NCBIfam" id="TIGR00747">
    <property type="entry name" value="fabH"/>
    <property type="match status" value="1"/>
</dbReference>
<dbReference type="GO" id="GO:0033818">
    <property type="term" value="F:beta-ketoacyl-acyl-carrier-protein synthase III activity"/>
    <property type="evidence" value="ECO:0007669"/>
    <property type="project" value="UniProtKB-UniRule"/>
</dbReference>
<feature type="domain" description="Beta-ketoacyl-[acyl-carrier-protein] synthase III C-terminal" evidence="14">
    <location>
        <begin position="261"/>
        <end position="348"/>
    </location>
</feature>
<feature type="active site" evidence="13">
    <location>
        <position position="307"/>
    </location>
</feature>
<dbReference type="GO" id="GO:0005737">
    <property type="term" value="C:cytoplasm"/>
    <property type="evidence" value="ECO:0007669"/>
    <property type="project" value="UniProtKB-SubCell"/>
</dbReference>
<evidence type="ECO:0000256" key="3">
    <source>
        <dbReference type="ARBA" id="ARBA00012333"/>
    </source>
</evidence>
<dbReference type="InterPro" id="IPR004655">
    <property type="entry name" value="FabH"/>
</dbReference>
<evidence type="ECO:0000259" key="15">
    <source>
        <dbReference type="Pfam" id="PF08545"/>
    </source>
</evidence>
<dbReference type="InterPro" id="IPR013751">
    <property type="entry name" value="ACP_syn_III_N"/>
</dbReference>
<dbReference type="InterPro" id="IPR013747">
    <property type="entry name" value="ACP_syn_III_C"/>
</dbReference>
<dbReference type="FunFam" id="3.40.47.10:FF:000004">
    <property type="entry name" value="3-oxoacyl-[acyl-carrier-protein] synthase 3"/>
    <property type="match status" value="1"/>
</dbReference>